<feature type="binding site" evidence="12">
    <location>
        <position position="33"/>
    </location>
    <ligand>
        <name>[4Fe-4S] cluster</name>
        <dbReference type="ChEBI" id="CHEBI:49883"/>
        <label>1</label>
        <note>4Fe-4S-S-AdoMet</note>
    </ligand>
</feature>
<dbReference type="GO" id="GO:0051539">
    <property type="term" value="F:4 iron, 4 sulfur cluster binding"/>
    <property type="evidence" value="ECO:0007669"/>
    <property type="project" value="UniProtKB-UniRule"/>
</dbReference>
<keyword evidence="7 12" id="KW-0411">Iron-sulfur</keyword>
<evidence type="ECO:0000256" key="4">
    <source>
        <dbReference type="ARBA" id="ARBA00022723"/>
    </source>
</evidence>
<dbReference type="SFLD" id="SFLDG01383">
    <property type="entry name" value="cyclic_pyranopterin_phosphate"/>
    <property type="match status" value="1"/>
</dbReference>
<feature type="binding site" evidence="12">
    <location>
        <position position="73"/>
    </location>
    <ligand>
        <name>S-adenosyl-L-methionine</name>
        <dbReference type="ChEBI" id="CHEBI:59789"/>
    </ligand>
</feature>
<dbReference type="SUPFAM" id="SSF102114">
    <property type="entry name" value="Radical SAM enzymes"/>
    <property type="match status" value="1"/>
</dbReference>
<gene>
    <name evidence="12" type="primary">moaA</name>
    <name evidence="14" type="ORF">M670_02359</name>
</gene>
<feature type="binding site" evidence="12">
    <location>
        <position position="259"/>
    </location>
    <ligand>
        <name>[4Fe-4S] cluster</name>
        <dbReference type="ChEBI" id="CHEBI:49883"/>
        <label>2</label>
        <note>4Fe-4S-substrate</note>
    </ligand>
</feature>
<comment type="pathway">
    <text evidence="12">Cofactor biosynthesis; molybdopterin biosynthesis.</text>
</comment>
<evidence type="ECO:0000256" key="1">
    <source>
        <dbReference type="ARBA" id="ARBA00012167"/>
    </source>
</evidence>
<protein>
    <recommendedName>
        <fullName evidence="1 12">GTP 3',8-cyclase</fullName>
        <ecNumber evidence="1 12">4.1.99.22</ecNumber>
    </recommendedName>
    <alternativeName>
        <fullName evidence="12">Molybdenum cofactor biosynthesis protein A</fullName>
    </alternativeName>
</protein>
<feature type="binding site" evidence="12">
    <location>
        <position position="30"/>
    </location>
    <ligand>
        <name>[4Fe-4S] cluster</name>
        <dbReference type="ChEBI" id="CHEBI:49883"/>
        <label>1</label>
        <note>4Fe-4S-S-AdoMet</note>
    </ligand>
</feature>
<comment type="caution">
    <text evidence="14">The sequence shown here is derived from an EMBL/GenBank/DDBJ whole genome shotgun (WGS) entry which is preliminary data.</text>
</comment>
<keyword evidence="5 12" id="KW-0547">Nucleotide-binding</keyword>
<feature type="domain" description="Radical SAM core" evidence="13">
    <location>
        <begin position="10"/>
        <end position="236"/>
    </location>
</feature>
<organism evidence="14">
    <name type="scientific">Schinkia azotoformans MEV2011</name>
    <dbReference type="NCBI Taxonomy" id="1348973"/>
    <lineage>
        <taxon>Bacteria</taxon>
        <taxon>Bacillati</taxon>
        <taxon>Bacillota</taxon>
        <taxon>Bacilli</taxon>
        <taxon>Bacillales</taxon>
        <taxon>Bacillaceae</taxon>
        <taxon>Calidifontibacillus/Schinkia group</taxon>
        <taxon>Schinkia</taxon>
    </lineage>
</organism>
<accession>A0A072NN11</accession>
<keyword evidence="2 12" id="KW-0004">4Fe-4S</keyword>
<reference evidence="14" key="1">
    <citation type="submission" date="2014-04" db="EMBL/GenBank/DDBJ databases">
        <title>Draft genome sequence of Bacillus azotoformans MEV2011, a (co-) denitrifying strain unable to grow in the presence of oxygen.</title>
        <authorList>
            <person name="Nielsen M."/>
            <person name="Schreiber L."/>
            <person name="Finster K."/>
            <person name="Schramm A."/>
        </authorList>
    </citation>
    <scope>NUCLEOTIDE SEQUENCE [LARGE SCALE GENOMIC DNA]</scope>
    <source>
        <strain evidence="14">MEV2011</strain>
    </source>
</reference>
<evidence type="ECO:0000256" key="9">
    <source>
        <dbReference type="ARBA" id="ARBA00023150"/>
    </source>
</evidence>
<dbReference type="InterPro" id="IPR006638">
    <property type="entry name" value="Elp3/MiaA/NifB-like_rSAM"/>
</dbReference>
<evidence type="ECO:0000313" key="14">
    <source>
        <dbReference type="EMBL" id="KEF38318.1"/>
    </source>
</evidence>
<dbReference type="InterPro" id="IPR010505">
    <property type="entry name" value="MoaA_twitch"/>
</dbReference>
<feature type="binding site" evidence="12">
    <location>
        <begin position="264"/>
        <end position="266"/>
    </location>
    <ligand>
        <name>GTP</name>
        <dbReference type="ChEBI" id="CHEBI:37565"/>
    </ligand>
</feature>
<proteinExistence type="inferred from homology"/>
<dbReference type="OrthoDB" id="9763993at2"/>
<dbReference type="EC" id="4.1.99.22" evidence="1 12"/>
<name>A0A072NN11_SCHAZ</name>
<dbReference type="RefSeq" id="WP_035195726.1">
    <property type="nucleotide sequence ID" value="NZ_JJRY01000008.1"/>
</dbReference>
<evidence type="ECO:0000256" key="7">
    <source>
        <dbReference type="ARBA" id="ARBA00023014"/>
    </source>
</evidence>
<dbReference type="SFLD" id="SFLDG01386">
    <property type="entry name" value="main_SPASM_domain-containing"/>
    <property type="match status" value="1"/>
</dbReference>
<dbReference type="SFLD" id="SFLDG01067">
    <property type="entry name" value="SPASM/twitch_domain_containing"/>
    <property type="match status" value="1"/>
</dbReference>
<dbReference type="Gene3D" id="3.20.20.70">
    <property type="entry name" value="Aldolase class I"/>
    <property type="match status" value="1"/>
</dbReference>
<keyword evidence="3 12" id="KW-0949">S-adenosyl-L-methionine</keyword>
<comment type="cofactor">
    <cofactor evidence="12">
        <name>[4Fe-4S] cluster</name>
        <dbReference type="ChEBI" id="CHEBI:49883"/>
    </cofactor>
    <text evidence="12">Binds 2 [4Fe-4S] clusters. Binds 1 [4Fe-4S] cluster coordinated with 3 cysteines and an exchangeable S-adenosyl-L-methionine and 1 [4Fe-4S] cluster coordinated with 3 cysteines and the GTP-derived substrate.</text>
</comment>
<dbReference type="SMART" id="SM00729">
    <property type="entry name" value="Elp3"/>
    <property type="match status" value="1"/>
</dbReference>
<dbReference type="InterPro" id="IPR013785">
    <property type="entry name" value="Aldolase_TIM"/>
</dbReference>
<feature type="binding site" evidence="12">
    <location>
        <position position="19"/>
    </location>
    <ligand>
        <name>GTP</name>
        <dbReference type="ChEBI" id="CHEBI:37565"/>
    </ligand>
</feature>
<feature type="binding site" evidence="12">
    <location>
        <position position="124"/>
    </location>
    <ligand>
        <name>S-adenosyl-L-methionine</name>
        <dbReference type="ChEBI" id="CHEBI:59789"/>
    </ligand>
</feature>
<comment type="catalytic activity">
    <reaction evidence="11 12">
        <text>GTP + AH2 + S-adenosyl-L-methionine = (8S)-3',8-cyclo-7,8-dihydroguanosine 5'-triphosphate + 5'-deoxyadenosine + L-methionine + A + H(+)</text>
        <dbReference type="Rhea" id="RHEA:49576"/>
        <dbReference type="ChEBI" id="CHEBI:13193"/>
        <dbReference type="ChEBI" id="CHEBI:15378"/>
        <dbReference type="ChEBI" id="CHEBI:17319"/>
        <dbReference type="ChEBI" id="CHEBI:17499"/>
        <dbReference type="ChEBI" id="CHEBI:37565"/>
        <dbReference type="ChEBI" id="CHEBI:57844"/>
        <dbReference type="ChEBI" id="CHEBI:59789"/>
        <dbReference type="ChEBI" id="CHEBI:131766"/>
        <dbReference type="EC" id="4.1.99.22"/>
    </reaction>
</comment>
<dbReference type="UniPathway" id="UPA00344"/>
<dbReference type="InterPro" id="IPR013483">
    <property type="entry name" value="MoaA"/>
</dbReference>
<dbReference type="PANTHER" id="PTHR22960">
    <property type="entry name" value="MOLYBDOPTERIN COFACTOR SYNTHESIS PROTEIN A"/>
    <property type="match status" value="1"/>
</dbReference>
<keyword evidence="9 12" id="KW-0501">Molybdenum cofactor biosynthesis</keyword>
<dbReference type="GO" id="GO:0061799">
    <property type="term" value="F:cyclic pyranopterin monophosphate synthase activity"/>
    <property type="evidence" value="ECO:0007669"/>
    <property type="project" value="TreeGrafter"/>
</dbReference>
<dbReference type="PANTHER" id="PTHR22960:SF0">
    <property type="entry name" value="MOLYBDENUM COFACTOR BIOSYNTHESIS PROTEIN 1"/>
    <property type="match status" value="1"/>
</dbReference>
<keyword evidence="6 12" id="KW-0408">Iron</keyword>
<evidence type="ECO:0000256" key="11">
    <source>
        <dbReference type="ARBA" id="ARBA00048697"/>
    </source>
</evidence>
<evidence type="ECO:0000256" key="6">
    <source>
        <dbReference type="ARBA" id="ARBA00023004"/>
    </source>
</evidence>
<dbReference type="InterPro" id="IPR000385">
    <property type="entry name" value="MoaA_NifB_PqqE_Fe-S-bd_CS"/>
</dbReference>
<dbReference type="SFLD" id="SFLDS00029">
    <property type="entry name" value="Radical_SAM"/>
    <property type="match status" value="1"/>
</dbReference>
<dbReference type="GO" id="GO:1904047">
    <property type="term" value="F:S-adenosyl-L-methionine binding"/>
    <property type="evidence" value="ECO:0007669"/>
    <property type="project" value="UniProtKB-UniRule"/>
</dbReference>
<dbReference type="NCBIfam" id="TIGR02666">
    <property type="entry name" value="moaA"/>
    <property type="match status" value="1"/>
</dbReference>
<evidence type="ECO:0000256" key="2">
    <source>
        <dbReference type="ARBA" id="ARBA00022485"/>
    </source>
</evidence>
<comment type="similarity">
    <text evidence="12">Belongs to the radical SAM superfamily. MoaA family.</text>
</comment>
<feature type="binding site" evidence="12">
    <location>
        <position position="262"/>
    </location>
    <ligand>
        <name>[4Fe-4S] cluster</name>
        <dbReference type="ChEBI" id="CHEBI:49883"/>
        <label>2</label>
        <note>4Fe-4S-substrate</note>
    </ligand>
</feature>
<dbReference type="HAMAP" id="MF_01225_B">
    <property type="entry name" value="MoaA_B"/>
    <property type="match status" value="1"/>
</dbReference>
<evidence type="ECO:0000259" key="13">
    <source>
        <dbReference type="PROSITE" id="PS51918"/>
    </source>
</evidence>
<feature type="binding site" evidence="12">
    <location>
        <position position="100"/>
    </location>
    <ligand>
        <name>GTP</name>
        <dbReference type="ChEBI" id="CHEBI:37565"/>
    </ligand>
</feature>
<comment type="function">
    <text evidence="12">Catalyzes the cyclization of GTP to (8S)-3',8-cyclo-7,8-dihydroguanosine 5'-triphosphate.</text>
</comment>
<dbReference type="PROSITE" id="PS51918">
    <property type="entry name" value="RADICAL_SAM"/>
    <property type="match status" value="1"/>
</dbReference>
<dbReference type="InterPro" id="IPR040064">
    <property type="entry name" value="MoaA-like"/>
</dbReference>
<dbReference type="PATRIC" id="fig|1348973.3.peg.2277"/>
<sequence>MNGRLNLVDRFGRNHDYLRISVTDRCNLRCHYCVPEGQHQCMDFPKLLTDEEIVQIVNVGAKLGIKKIRITGGEPLLRKNLPELISQIKSIPTIEDIALTTNGVFLKKYGKELKEAGLDRVNISLDSLDEKKFSYITRDGHLNDVLEGIQTSVELGFNPIKINVVLMKDFNVDEIEDFLLWTIREPINIRFIEYMPIGQTNNVWSNQYQSLEIVKEIAERIGQYNPVTTHKNSGPADQYAFENAKGTFGLIHPISCNFCDNCNRLRLTADGHLKPCLFWQDEVSLRQFIDNEQQLIHAFKKAMFIKPERHQMGDENFDFGNPTTRVMSAIGG</sequence>
<dbReference type="CDD" id="cd21117">
    <property type="entry name" value="Twitch_MoaA"/>
    <property type="match status" value="1"/>
</dbReference>
<dbReference type="GO" id="GO:0005525">
    <property type="term" value="F:GTP binding"/>
    <property type="evidence" value="ECO:0007669"/>
    <property type="project" value="UniProtKB-UniRule"/>
</dbReference>
<dbReference type="PROSITE" id="PS01305">
    <property type="entry name" value="MOAA_NIFB_PQQE"/>
    <property type="match status" value="1"/>
</dbReference>
<dbReference type="CDD" id="cd01335">
    <property type="entry name" value="Radical_SAM"/>
    <property type="match status" value="1"/>
</dbReference>
<feature type="binding site" evidence="12">
    <location>
        <position position="276"/>
    </location>
    <ligand>
        <name>[4Fe-4S] cluster</name>
        <dbReference type="ChEBI" id="CHEBI:49883"/>
        <label>2</label>
        <note>4Fe-4S-substrate</note>
    </ligand>
</feature>
<dbReference type="GO" id="GO:0046872">
    <property type="term" value="F:metal ion binding"/>
    <property type="evidence" value="ECO:0007669"/>
    <property type="project" value="UniProtKB-KW"/>
</dbReference>
<evidence type="ECO:0000256" key="5">
    <source>
        <dbReference type="ARBA" id="ARBA00022741"/>
    </source>
</evidence>
<comment type="subunit">
    <text evidence="12">Monomer and homodimer.</text>
</comment>
<dbReference type="Proteomes" id="UP000027936">
    <property type="component" value="Unassembled WGS sequence"/>
</dbReference>
<evidence type="ECO:0000256" key="10">
    <source>
        <dbReference type="ARBA" id="ARBA00023239"/>
    </source>
</evidence>
<dbReference type="GO" id="GO:0006777">
    <property type="term" value="P:Mo-molybdopterin cofactor biosynthetic process"/>
    <property type="evidence" value="ECO:0007669"/>
    <property type="project" value="UniProtKB-UniRule"/>
</dbReference>
<feature type="binding site" evidence="12">
    <location>
        <position position="69"/>
    </location>
    <ligand>
        <name>GTP</name>
        <dbReference type="ChEBI" id="CHEBI:37565"/>
    </ligand>
</feature>
<feature type="binding site" evidence="12">
    <location>
        <position position="195"/>
    </location>
    <ligand>
        <name>S-adenosyl-L-methionine</name>
        <dbReference type="ChEBI" id="CHEBI:59789"/>
    </ligand>
</feature>
<keyword evidence="8 12" id="KW-0342">GTP-binding</keyword>
<evidence type="ECO:0000256" key="12">
    <source>
        <dbReference type="HAMAP-Rule" id="MF_01225"/>
    </source>
</evidence>
<feature type="binding site" evidence="12">
    <location>
        <position position="26"/>
    </location>
    <ligand>
        <name>[4Fe-4S] cluster</name>
        <dbReference type="ChEBI" id="CHEBI:49883"/>
        <label>1</label>
        <note>4Fe-4S-S-AdoMet</note>
    </ligand>
</feature>
<evidence type="ECO:0000256" key="8">
    <source>
        <dbReference type="ARBA" id="ARBA00023134"/>
    </source>
</evidence>
<keyword evidence="4 12" id="KW-0479">Metal-binding</keyword>
<dbReference type="EMBL" id="JJRY01000008">
    <property type="protein sequence ID" value="KEF38318.1"/>
    <property type="molecule type" value="Genomic_DNA"/>
</dbReference>
<dbReference type="InterPro" id="IPR058240">
    <property type="entry name" value="rSAM_sf"/>
</dbReference>
<dbReference type="InterPro" id="IPR050105">
    <property type="entry name" value="MoCo_biosynth_MoaA/MoaC"/>
</dbReference>
<dbReference type="NCBIfam" id="NF001199">
    <property type="entry name" value="PRK00164.2-1"/>
    <property type="match status" value="1"/>
</dbReference>
<dbReference type="InterPro" id="IPR007197">
    <property type="entry name" value="rSAM"/>
</dbReference>
<evidence type="ECO:0000256" key="3">
    <source>
        <dbReference type="ARBA" id="ARBA00022691"/>
    </source>
</evidence>
<dbReference type="AlphaFoldDB" id="A0A072NN11"/>
<dbReference type="GO" id="GO:0061798">
    <property type="term" value="F:GTP 3',8'-cyclase activity"/>
    <property type="evidence" value="ECO:0007669"/>
    <property type="project" value="UniProtKB-UniRule"/>
</dbReference>
<keyword evidence="10 12" id="KW-0456">Lyase</keyword>
<dbReference type="Pfam" id="PF04055">
    <property type="entry name" value="Radical_SAM"/>
    <property type="match status" value="1"/>
</dbReference>
<feature type="binding site" evidence="12">
    <location>
        <position position="32"/>
    </location>
    <ligand>
        <name>S-adenosyl-L-methionine</name>
        <dbReference type="ChEBI" id="CHEBI:59789"/>
    </ligand>
</feature>
<dbReference type="Pfam" id="PF06463">
    <property type="entry name" value="Mob_synth_C"/>
    <property type="match status" value="1"/>
</dbReference>
<feature type="binding site" evidence="12">
    <location>
        <position position="161"/>
    </location>
    <ligand>
        <name>GTP</name>
        <dbReference type="ChEBI" id="CHEBI:37565"/>
    </ligand>
</feature>